<feature type="region of interest" description="Disordered" evidence="1">
    <location>
        <begin position="143"/>
        <end position="210"/>
    </location>
</feature>
<feature type="compositionally biased region" description="Polar residues" evidence="1">
    <location>
        <begin position="153"/>
        <end position="169"/>
    </location>
</feature>
<dbReference type="EMBL" id="JBBXMP010000459">
    <property type="protein sequence ID" value="KAL0057697.1"/>
    <property type="molecule type" value="Genomic_DNA"/>
</dbReference>
<feature type="compositionally biased region" description="Basic and acidic residues" evidence="1">
    <location>
        <begin position="180"/>
        <end position="205"/>
    </location>
</feature>
<gene>
    <name evidence="2" type="ORF">AAF712_015650</name>
</gene>
<feature type="region of interest" description="Disordered" evidence="1">
    <location>
        <begin position="47"/>
        <end position="82"/>
    </location>
</feature>
<protein>
    <submittedName>
        <fullName evidence="2">Uncharacterized protein</fullName>
    </submittedName>
</protein>
<comment type="caution">
    <text evidence="2">The sequence shown here is derived from an EMBL/GenBank/DDBJ whole genome shotgun (WGS) entry which is preliminary data.</text>
</comment>
<organism evidence="2 3">
    <name type="scientific">Marasmius tenuissimus</name>
    <dbReference type="NCBI Taxonomy" id="585030"/>
    <lineage>
        <taxon>Eukaryota</taxon>
        <taxon>Fungi</taxon>
        <taxon>Dikarya</taxon>
        <taxon>Basidiomycota</taxon>
        <taxon>Agaricomycotina</taxon>
        <taxon>Agaricomycetes</taxon>
        <taxon>Agaricomycetidae</taxon>
        <taxon>Agaricales</taxon>
        <taxon>Marasmiineae</taxon>
        <taxon>Marasmiaceae</taxon>
        <taxon>Marasmius</taxon>
    </lineage>
</organism>
<keyword evidence="3" id="KW-1185">Reference proteome</keyword>
<reference evidence="2 3" key="1">
    <citation type="submission" date="2024-05" db="EMBL/GenBank/DDBJ databases">
        <title>A draft genome resource for the thread blight pathogen Marasmius tenuissimus strain MS-2.</title>
        <authorList>
            <person name="Yulfo-Soto G.E."/>
            <person name="Baruah I.K."/>
            <person name="Amoako-Attah I."/>
            <person name="Bukari Y."/>
            <person name="Meinhardt L.W."/>
            <person name="Bailey B.A."/>
            <person name="Cohen S.P."/>
        </authorList>
    </citation>
    <scope>NUCLEOTIDE SEQUENCE [LARGE SCALE GENOMIC DNA]</scope>
    <source>
        <strain evidence="2 3">MS-2</strain>
    </source>
</reference>
<sequence length="228" mass="24576">MSLLSSVIPSPGSFTSLIAIPTILKTPSKKQPAAPTFPTPMPIQVQMALGEGSGPTPPPPFPPTPSPTPSQKRKATAKGRLSIGRRWAYKNKDEIRAEGRKHSAFTYASNNGATLSLGSQQDILTMIDEMNATDERNYACSSASKQAEHRLTASGSEHSTPSDVISLQTPGGGSSQLALEGHRTRDKPFELAEEDKPRKRQKLNDNTKPPKCAGCGMPEFELHICELE</sequence>
<evidence type="ECO:0000313" key="2">
    <source>
        <dbReference type="EMBL" id="KAL0057697.1"/>
    </source>
</evidence>
<accession>A0ABR2Z8W6</accession>
<evidence type="ECO:0000313" key="3">
    <source>
        <dbReference type="Proteomes" id="UP001437256"/>
    </source>
</evidence>
<proteinExistence type="predicted"/>
<dbReference type="Proteomes" id="UP001437256">
    <property type="component" value="Unassembled WGS sequence"/>
</dbReference>
<name>A0ABR2Z8W6_9AGAR</name>
<evidence type="ECO:0000256" key="1">
    <source>
        <dbReference type="SAM" id="MobiDB-lite"/>
    </source>
</evidence>
<feature type="compositionally biased region" description="Pro residues" evidence="1">
    <location>
        <begin position="55"/>
        <end position="68"/>
    </location>
</feature>